<accession>A0A0G3BSV7</accession>
<evidence type="ECO:0000313" key="2">
    <source>
        <dbReference type="Proteomes" id="UP000035352"/>
    </source>
</evidence>
<dbReference type="RefSeq" id="WP_047195190.1">
    <property type="nucleotide sequence ID" value="NZ_CP011371.1"/>
</dbReference>
<organism evidence="1 2">
    <name type="scientific">Caldimonas brevitalea</name>
    <dbReference type="NCBI Taxonomy" id="413882"/>
    <lineage>
        <taxon>Bacteria</taxon>
        <taxon>Pseudomonadati</taxon>
        <taxon>Pseudomonadota</taxon>
        <taxon>Betaproteobacteria</taxon>
        <taxon>Burkholderiales</taxon>
        <taxon>Sphaerotilaceae</taxon>
        <taxon>Caldimonas</taxon>
    </lineage>
</organism>
<dbReference type="KEGG" id="pbh:AAW51_2929"/>
<name>A0A0G3BSV7_9BURK</name>
<dbReference type="AlphaFoldDB" id="A0A0G3BSV7"/>
<keyword evidence="2" id="KW-1185">Reference proteome</keyword>
<dbReference type="EMBL" id="CP011371">
    <property type="protein sequence ID" value="AKJ29620.1"/>
    <property type="molecule type" value="Genomic_DNA"/>
</dbReference>
<evidence type="ECO:0000313" key="1">
    <source>
        <dbReference type="EMBL" id="AKJ29620.1"/>
    </source>
</evidence>
<gene>
    <name evidence="1" type="ORF">AAW51_2929</name>
</gene>
<dbReference type="OrthoDB" id="8908248at2"/>
<protein>
    <submittedName>
        <fullName evidence="1">Uncharacterized protein</fullName>
    </submittedName>
</protein>
<reference evidence="1 2" key="1">
    <citation type="submission" date="2015-05" db="EMBL/GenBank/DDBJ databases">
        <authorList>
            <person name="Tang B."/>
            <person name="Yu Y."/>
        </authorList>
    </citation>
    <scope>NUCLEOTIDE SEQUENCE [LARGE SCALE GENOMIC DNA]</scope>
    <source>
        <strain evidence="1 2">DSM 7029</strain>
    </source>
</reference>
<dbReference type="Proteomes" id="UP000035352">
    <property type="component" value="Chromosome"/>
</dbReference>
<proteinExistence type="predicted"/>
<sequence length="62" mass="7327">MQTLDEMRSLGLLTQEQYLEITRYVMHHPTPEQIRAMPPHLWRAVLNADALLYPDEEDIAKH</sequence>